<dbReference type="AlphaFoldDB" id="A0A645G8M0"/>
<organism evidence="1">
    <name type="scientific">bioreactor metagenome</name>
    <dbReference type="NCBI Taxonomy" id="1076179"/>
    <lineage>
        <taxon>unclassified sequences</taxon>
        <taxon>metagenomes</taxon>
        <taxon>ecological metagenomes</taxon>
    </lineage>
</organism>
<name>A0A645G8M0_9ZZZZ</name>
<reference evidence="1" key="1">
    <citation type="submission" date="2019-08" db="EMBL/GenBank/DDBJ databases">
        <authorList>
            <person name="Kucharzyk K."/>
            <person name="Murdoch R.W."/>
            <person name="Higgins S."/>
            <person name="Loffler F."/>
        </authorList>
    </citation>
    <scope>NUCLEOTIDE SEQUENCE</scope>
</reference>
<accession>A0A645G8M0</accession>
<evidence type="ECO:0000313" key="1">
    <source>
        <dbReference type="EMBL" id="MPN23261.1"/>
    </source>
</evidence>
<protein>
    <submittedName>
        <fullName evidence="1">Uncharacterized protein</fullName>
    </submittedName>
</protein>
<gene>
    <name evidence="1" type="ORF">SDC9_170649</name>
</gene>
<sequence>MFAGGCALRPCLLGIRFRCGYASGCARRGCAQTNLRKIVVKRALGFACQGGFASGSRLLHTLICVNICVSKQRAFRLWLMVAGKVALRPCLFGIRLRRGYRGRCRGRFGTRRELFRLIRRCAFGAFRFFRRYRILRYFAIRVKRLVKILVHCAGNI</sequence>
<comment type="caution">
    <text evidence="1">The sequence shown here is derived from an EMBL/GenBank/DDBJ whole genome shotgun (WGS) entry which is preliminary data.</text>
</comment>
<dbReference type="EMBL" id="VSSQ01071719">
    <property type="protein sequence ID" value="MPN23261.1"/>
    <property type="molecule type" value="Genomic_DNA"/>
</dbReference>
<proteinExistence type="predicted"/>